<evidence type="ECO:0008006" key="4">
    <source>
        <dbReference type="Google" id="ProtNLM"/>
    </source>
</evidence>
<name>A0A1G8AH64_9NOCA</name>
<dbReference type="AlphaFoldDB" id="A0A1G8AH64"/>
<dbReference type="EMBL" id="FNDN01000001">
    <property type="protein sequence ID" value="SDH20186.1"/>
    <property type="molecule type" value="Genomic_DNA"/>
</dbReference>
<gene>
    <name evidence="2" type="ORF">SAMN05444695_101422</name>
</gene>
<evidence type="ECO:0000256" key="1">
    <source>
        <dbReference type="SAM" id="MobiDB-lite"/>
    </source>
</evidence>
<accession>A0A1G8AH64</accession>
<proteinExistence type="predicted"/>
<sequence>MTQPDPALPDSPELDRLREKVAAARAAAADASAMVSTSAGVSVEIDVDGKLAGLALTPQAMRNSPASLARLIIDAYQRADRNRLDTLRAALTDLEQDPAVRDARRLTEAFFGAGLADPPESSVQPSDPDVSWIERRGGSIYDR</sequence>
<dbReference type="RefSeq" id="WP_072735989.1">
    <property type="nucleotide sequence ID" value="NZ_CP048813.1"/>
</dbReference>
<feature type="region of interest" description="Disordered" evidence="1">
    <location>
        <begin position="114"/>
        <end position="143"/>
    </location>
</feature>
<dbReference type="Proteomes" id="UP000183263">
    <property type="component" value="Unassembled WGS sequence"/>
</dbReference>
<reference evidence="2 3" key="1">
    <citation type="submission" date="2016-10" db="EMBL/GenBank/DDBJ databases">
        <authorList>
            <person name="de Groot N.N."/>
        </authorList>
    </citation>
    <scope>NUCLEOTIDE SEQUENCE [LARGE SCALE GENOMIC DNA]</scope>
    <source>
        <strain evidence="2 3">DSM 44892</strain>
    </source>
</reference>
<dbReference type="InterPro" id="IPR036894">
    <property type="entry name" value="YbaB-like_sf"/>
</dbReference>
<evidence type="ECO:0000313" key="3">
    <source>
        <dbReference type="Proteomes" id="UP000183263"/>
    </source>
</evidence>
<evidence type="ECO:0000313" key="2">
    <source>
        <dbReference type="EMBL" id="SDH20186.1"/>
    </source>
</evidence>
<keyword evidence="3" id="KW-1185">Reference proteome</keyword>
<protein>
    <recommendedName>
        <fullName evidence="4">YbaB/EbfC DNA-binding family protein</fullName>
    </recommendedName>
</protein>
<dbReference type="Gene3D" id="3.30.1310.10">
    <property type="entry name" value="Nucleoid-associated protein YbaB-like domain"/>
    <property type="match status" value="1"/>
</dbReference>
<feature type="compositionally biased region" description="Basic and acidic residues" evidence="1">
    <location>
        <begin position="132"/>
        <end position="143"/>
    </location>
</feature>
<organism evidence="2 3">
    <name type="scientific">Rhodococcus triatomae</name>
    <dbReference type="NCBI Taxonomy" id="300028"/>
    <lineage>
        <taxon>Bacteria</taxon>
        <taxon>Bacillati</taxon>
        <taxon>Actinomycetota</taxon>
        <taxon>Actinomycetes</taxon>
        <taxon>Mycobacteriales</taxon>
        <taxon>Nocardiaceae</taxon>
        <taxon>Rhodococcus</taxon>
    </lineage>
</organism>
<dbReference type="OrthoDB" id="4556076at2"/>